<feature type="domain" description="Rhodanese" evidence="2">
    <location>
        <begin position="9"/>
        <end position="130"/>
    </location>
</feature>
<dbReference type="NCBIfam" id="NF008750">
    <property type="entry name" value="PRK11784.1-2"/>
    <property type="match status" value="1"/>
</dbReference>
<evidence type="ECO:0000259" key="2">
    <source>
        <dbReference type="PROSITE" id="PS50206"/>
    </source>
</evidence>
<dbReference type="InterPro" id="IPR027417">
    <property type="entry name" value="P-loop_NTPase"/>
</dbReference>
<gene>
    <name evidence="3" type="ordered locus">HMU03720</name>
</gene>
<keyword evidence="1" id="KW-0711">Selenium</keyword>
<dbReference type="InterPro" id="IPR036873">
    <property type="entry name" value="Rhodanese-like_dom_sf"/>
</dbReference>
<dbReference type="AlphaFoldDB" id="D3UGL3"/>
<dbReference type="PANTHER" id="PTHR30401">
    <property type="entry name" value="TRNA 2-SELENOURIDINE SYNTHASE"/>
    <property type="match status" value="1"/>
</dbReference>
<dbReference type="InterPro" id="IPR017582">
    <property type="entry name" value="SelU"/>
</dbReference>
<dbReference type="RefSeq" id="WP_013022725.1">
    <property type="nucleotide sequence ID" value="NC_013949.1"/>
</dbReference>
<dbReference type="SUPFAM" id="SSF52821">
    <property type="entry name" value="Rhodanese/Cell cycle control phosphatase"/>
    <property type="match status" value="1"/>
</dbReference>
<dbReference type="SUPFAM" id="SSF52540">
    <property type="entry name" value="P-loop containing nucleoside triphosphate hydrolases"/>
    <property type="match status" value="1"/>
</dbReference>
<dbReference type="InterPro" id="IPR001763">
    <property type="entry name" value="Rhodanese-like_dom"/>
</dbReference>
<organism evidence="3 4">
    <name type="scientific">Helicobacter mustelae (strain ATCC 43772 / CCUG 25715 / CIP 103759 / LMG 18044 / NCTC 12198 / R85-136P)</name>
    <name type="common">Campylobacter mustelae</name>
    <dbReference type="NCBI Taxonomy" id="679897"/>
    <lineage>
        <taxon>Bacteria</taxon>
        <taxon>Pseudomonadati</taxon>
        <taxon>Campylobacterota</taxon>
        <taxon>Epsilonproteobacteria</taxon>
        <taxon>Campylobacterales</taxon>
        <taxon>Helicobacteraceae</taxon>
        <taxon>Helicobacter</taxon>
    </lineage>
</organism>
<evidence type="ECO:0000313" key="4">
    <source>
        <dbReference type="Proteomes" id="UP000001522"/>
    </source>
</evidence>
<keyword evidence="4" id="KW-1185">Reference proteome</keyword>
<proteinExistence type="predicted"/>
<dbReference type="Proteomes" id="UP000001522">
    <property type="component" value="Chromosome"/>
</dbReference>
<dbReference type="SMART" id="SM00450">
    <property type="entry name" value="RHOD"/>
    <property type="match status" value="1"/>
</dbReference>
<dbReference type="Pfam" id="PF00581">
    <property type="entry name" value="Rhodanese"/>
    <property type="match status" value="1"/>
</dbReference>
<reference evidence="3 4" key="1">
    <citation type="journal article" date="2010" name="BMC Genomics">
        <title>Comparative genomics and proteomics of Helicobacter mustelae, an ulcerogenic and carcinogenic gastric pathogen.</title>
        <authorList>
            <person name="O'Toole P.W."/>
            <person name="Snelling W.J."/>
            <person name="Canchaya C."/>
            <person name="Forde B.M."/>
            <person name="Hardie K.R."/>
            <person name="Josenhans C."/>
            <person name="Graham R.L.J."/>
            <person name="McMullan G."/>
            <person name="Parkhill J."/>
            <person name="Belda E."/>
            <person name="Bentley S.D."/>
        </authorList>
    </citation>
    <scope>NUCLEOTIDE SEQUENCE [LARGE SCALE GENOMIC DNA]</scope>
    <source>
        <strain evidence="4">ATCC 43772 / LMG 18044 / NCTC 12198 / 12198</strain>
    </source>
</reference>
<sequence length="335" mass="38831">MDNYKDFDLIIDVRTPLEYKHSHIPHAYNMPVLEDEQFQKIGTLYHQNMLQANLLGASLACQNIAKFLQKVASRESHIPLQHKYKILIYCARGGKRSQALYEVLKNLNFQVTKLQGGYKSYRTFVLETLEKPVQFITLSGPTGCGKSEILEALKEQCIHLESLAHHYGSSFGDIATKELGPQPSQKMFENLIAHEIHTKPQPLFIEAESKRLGNLIVPRKIFECYQNAPKVFVNASLQSRIERIIKLYHPIPAAQFSKAMQKIQSYMNKETFDTIHRAFELGDLKQTTRLLITQYYDRVYKKSNFSYELHHTNLKDSIDFLQRLREKFSTPPTKH</sequence>
<accession>D3UGL3</accession>
<dbReference type="Pfam" id="PF26341">
    <property type="entry name" value="AAA_SelU"/>
    <property type="match status" value="1"/>
</dbReference>
<protein>
    <submittedName>
        <fullName evidence="3">Putative ATP /GTP binding protein</fullName>
    </submittedName>
</protein>
<dbReference type="PROSITE" id="PS50206">
    <property type="entry name" value="RHODANESE_3"/>
    <property type="match status" value="1"/>
</dbReference>
<evidence type="ECO:0000256" key="1">
    <source>
        <dbReference type="ARBA" id="ARBA00023266"/>
    </source>
</evidence>
<dbReference type="HOGENOM" id="CLU_043456_0_0_7"/>
<dbReference type="EMBL" id="FN555004">
    <property type="protein sequence ID" value="CBG39634.1"/>
    <property type="molecule type" value="Genomic_DNA"/>
</dbReference>
<dbReference type="STRING" id="679897.HMU03720"/>
<dbReference type="KEGG" id="hms:HMU03720"/>
<dbReference type="PANTHER" id="PTHR30401:SF0">
    <property type="entry name" value="TRNA 2-SELENOURIDINE SYNTHASE"/>
    <property type="match status" value="1"/>
</dbReference>
<evidence type="ECO:0000313" key="3">
    <source>
        <dbReference type="EMBL" id="CBG39634.1"/>
    </source>
</evidence>
<dbReference type="GO" id="GO:0043828">
    <property type="term" value="F:tRNA 2-selenouridine synthase activity"/>
    <property type="evidence" value="ECO:0007669"/>
    <property type="project" value="InterPro"/>
</dbReference>
<dbReference type="Gene3D" id="3.40.50.300">
    <property type="entry name" value="P-loop containing nucleotide triphosphate hydrolases"/>
    <property type="match status" value="1"/>
</dbReference>
<dbReference type="InterPro" id="IPR058840">
    <property type="entry name" value="AAA_SelU"/>
</dbReference>
<dbReference type="NCBIfam" id="TIGR03167">
    <property type="entry name" value="tRNA_sel_U_synt"/>
    <property type="match status" value="1"/>
</dbReference>
<dbReference type="Gene3D" id="3.40.250.10">
    <property type="entry name" value="Rhodanese-like domain"/>
    <property type="match status" value="1"/>
</dbReference>
<dbReference type="eggNOG" id="COG2603">
    <property type="taxonomic scope" value="Bacteria"/>
</dbReference>
<dbReference type="GO" id="GO:0002098">
    <property type="term" value="P:tRNA wobble uridine modification"/>
    <property type="evidence" value="ECO:0007669"/>
    <property type="project" value="InterPro"/>
</dbReference>
<name>D3UGL3_HELM1</name>